<dbReference type="CDD" id="cd02181">
    <property type="entry name" value="GH16_fungal_Lam16A_glucanase"/>
    <property type="match status" value="1"/>
</dbReference>
<dbReference type="BRENDA" id="3.2.1.73">
    <property type="organism ID" value="16759"/>
</dbReference>
<feature type="chain" id="PRO_5017479850" description="endo-1,3(4)-beta-glucanase" evidence="10">
    <location>
        <begin position="19"/>
        <end position="314"/>
    </location>
</feature>
<dbReference type="PANTHER" id="PTHR10963:SF24">
    <property type="entry name" value="GLYCOSIDASE C21B10.07-RELATED"/>
    <property type="match status" value="1"/>
</dbReference>
<keyword evidence="10" id="KW-0732">Signal</keyword>
<keyword evidence="6" id="KW-0336">GPI-anchor</keyword>
<dbReference type="PROSITE" id="PS51762">
    <property type="entry name" value="GH16_2"/>
    <property type="match status" value="1"/>
</dbReference>
<evidence type="ECO:0000256" key="6">
    <source>
        <dbReference type="ARBA" id="ARBA00022622"/>
    </source>
</evidence>
<dbReference type="SUPFAM" id="SSF49899">
    <property type="entry name" value="Concanavalin A-like lectins/glucanases"/>
    <property type="match status" value="1"/>
</dbReference>
<evidence type="ECO:0000313" key="12">
    <source>
        <dbReference type="EMBL" id="AYF53242.1"/>
    </source>
</evidence>
<evidence type="ECO:0000256" key="9">
    <source>
        <dbReference type="ARBA" id="ARBA00023295"/>
    </source>
</evidence>
<feature type="domain" description="GH16" evidence="11">
    <location>
        <begin position="22"/>
        <end position="280"/>
    </location>
</feature>
<evidence type="ECO:0000256" key="4">
    <source>
        <dbReference type="ARBA" id="ARBA00012599"/>
    </source>
</evidence>
<evidence type="ECO:0000256" key="7">
    <source>
        <dbReference type="ARBA" id="ARBA00022801"/>
    </source>
</evidence>
<evidence type="ECO:0000259" key="11">
    <source>
        <dbReference type="PROSITE" id="PS51762"/>
    </source>
</evidence>
<keyword evidence="7 12" id="KW-0378">Hydrolase</keyword>
<accession>A0A386YJ14</accession>
<sequence>MRSLPILFAGLAAQLASAYQLVDDYGSGNGFFDKFNFFTGDDPTHGYVDYVSRDVAAGAGLIGERDGGTYIGVDTTNAGSGRGRKSVRLESKNTYEHGLIVIDLAHMPGSVCGTWPAFWTLGSGDWPNGGEIDIIEGVNEDRFDHMVLHTSDGCVTDNTGFTGTLRTSNCYVNAPGQDANAGCGIESTDPNSYGSGFNSIGGGIYATEITSSGINIWFFPRGTEPGDVLGDNPNPAGWGTPAAKFSGSGCDWEGKFNAQRLIFDITFCGDWAGNVWSSGSCGSRAANCVDFVRDNPSAFGESYWLVKALRVYAP</sequence>
<name>A0A386YJ14_9EURO</name>
<organism evidence="12">
    <name type="scientific">uncultured Paecilomyces</name>
    <dbReference type="NCBI Taxonomy" id="525003"/>
    <lineage>
        <taxon>Eukaryota</taxon>
        <taxon>Fungi</taxon>
        <taxon>Dikarya</taxon>
        <taxon>Ascomycota</taxon>
        <taxon>Pezizomycotina</taxon>
        <taxon>Eurotiomycetes</taxon>
        <taxon>Eurotiomycetidae</taxon>
        <taxon>Eurotiales</taxon>
        <taxon>Thermoascaceae</taxon>
        <taxon>environmental samples</taxon>
    </lineage>
</organism>
<dbReference type="GO" id="GO:0009251">
    <property type="term" value="P:glucan catabolic process"/>
    <property type="evidence" value="ECO:0007669"/>
    <property type="project" value="TreeGrafter"/>
</dbReference>
<dbReference type="AlphaFoldDB" id="A0A386YJ14"/>
<evidence type="ECO:0000256" key="5">
    <source>
        <dbReference type="ARBA" id="ARBA00022475"/>
    </source>
</evidence>
<keyword evidence="5" id="KW-1003">Cell membrane</keyword>
<keyword evidence="6" id="KW-0472">Membrane</keyword>
<evidence type="ECO:0000256" key="1">
    <source>
        <dbReference type="ARBA" id="ARBA00000124"/>
    </source>
</evidence>
<proteinExistence type="evidence at transcript level"/>
<dbReference type="SMR" id="A0A386YJ14"/>
<dbReference type="GO" id="GO:0052861">
    <property type="term" value="F:endo-1,3(4)-beta-glucanase activity"/>
    <property type="evidence" value="ECO:0007669"/>
    <property type="project" value="UniProtKB-EC"/>
</dbReference>
<evidence type="ECO:0000256" key="2">
    <source>
        <dbReference type="ARBA" id="ARBA00004609"/>
    </source>
</evidence>
<evidence type="ECO:0000256" key="8">
    <source>
        <dbReference type="ARBA" id="ARBA00023288"/>
    </source>
</evidence>
<keyword evidence="6" id="KW-0325">Glycoprotein</keyword>
<reference evidence="12" key="1">
    <citation type="journal article" date="2018" name="Int. J. Biol. Macromol.">
        <title>Characterization of a fungal thermostable endoglucanase from Chinese Nong-flavor daqu by metatranscriptomic method.</title>
        <authorList>
            <person name="Ali B."/>
            <person name="Yi Z."/>
            <person name="Fang Y."/>
            <person name="Chen L."/>
            <person name="He K."/>
            <person name="Liu D."/>
            <person name="Luo H."/>
            <person name="Zhao D."/>
            <person name="Zheng J."/>
            <person name="He H."/>
            <person name="Jin Y."/>
            <person name="Zhao H."/>
        </authorList>
    </citation>
    <scope>NUCLEOTIDE SEQUENCE</scope>
</reference>
<dbReference type="InterPro" id="IPR000757">
    <property type="entry name" value="Beta-glucanase-like"/>
</dbReference>
<comment type="subcellular location">
    <subcellularLocation>
        <location evidence="2">Cell membrane</location>
        <topology evidence="2">Lipid-anchor</topology>
        <topology evidence="2">GPI-anchor</topology>
    </subcellularLocation>
</comment>
<keyword evidence="8" id="KW-0449">Lipoprotein</keyword>
<dbReference type="EMBL" id="MH499861">
    <property type="protein sequence ID" value="AYF53242.1"/>
    <property type="molecule type" value="mRNA"/>
</dbReference>
<feature type="signal peptide" evidence="10">
    <location>
        <begin position="1"/>
        <end position="18"/>
    </location>
</feature>
<keyword evidence="9 12" id="KW-0326">Glycosidase</keyword>
<dbReference type="Pfam" id="PF26113">
    <property type="entry name" value="GH16_XgeA"/>
    <property type="match status" value="1"/>
</dbReference>
<evidence type="ECO:0000256" key="10">
    <source>
        <dbReference type="SAM" id="SignalP"/>
    </source>
</evidence>
<dbReference type="GO" id="GO:0098552">
    <property type="term" value="C:side of membrane"/>
    <property type="evidence" value="ECO:0007669"/>
    <property type="project" value="UniProtKB-KW"/>
</dbReference>
<comment type="similarity">
    <text evidence="3">Belongs to the glycosyl hydrolase 16 family.</text>
</comment>
<dbReference type="EC" id="3.2.1.6" evidence="4"/>
<dbReference type="InterPro" id="IPR050546">
    <property type="entry name" value="Glycosyl_Hydrlase_16"/>
</dbReference>
<comment type="catalytic activity">
    <reaction evidence="1">
        <text>Endohydrolysis of (1-&gt;3)- or (1-&gt;4)-linkages in beta-D-glucans when the glucose residue whose reducing group is involved in the linkage to be hydrolyzed is itself substituted at C-3.</text>
        <dbReference type="EC" id="3.2.1.6"/>
    </reaction>
</comment>
<dbReference type="Gene3D" id="2.60.120.200">
    <property type="match status" value="1"/>
</dbReference>
<evidence type="ECO:0000256" key="3">
    <source>
        <dbReference type="ARBA" id="ARBA00006865"/>
    </source>
</evidence>
<protein>
    <recommendedName>
        <fullName evidence="4">endo-1,3(4)-beta-glucanase</fullName>
        <ecNumber evidence="4">3.2.1.6</ecNumber>
    </recommendedName>
</protein>
<dbReference type="InterPro" id="IPR013320">
    <property type="entry name" value="ConA-like_dom_sf"/>
</dbReference>
<dbReference type="GO" id="GO:0005886">
    <property type="term" value="C:plasma membrane"/>
    <property type="evidence" value="ECO:0007669"/>
    <property type="project" value="UniProtKB-SubCell"/>
</dbReference>
<dbReference type="PANTHER" id="PTHR10963">
    <property type="entry name" value="GLYCOSYL HYDROLASE-RELATED"/>
    <property type="match status" value="1"/>
</dbReference>
<dbReference type="FunFam" id="2.60.120.200:FF:000114">
    <property type="entry name" value="Probable endo-1,3(4)-beta-glucanase NFIA_089530"/>
    <property type="match status" value="1"/>
</dbReference>